<dbReference type="Proteomes" id="UP000006882">
    <property type="component" value="Chromosome G2"/>
</dbReference>
<evidence type="ECO:0000313" key="2">
    <source>
        <dbReference type="Proteomes" id="UP000006882"/>
    </source>
</evidence>
<dbReference type="EMBL" id="CM007652">
    <property type="protein sequence ID" value="ONI20622.1"/>
    <property type="molecule type" value="Genomic_DNA"/>
</dbReference>
<reference evidence="1 2" key="1">
    <citation type="journal article" date="2013" name="Nat. Genet.">
        <title>The high-quality draft genome of peach (Prunus persica) identifies unique patterns of genetic diversity, domestication and genome evolution.</title>
        <authorList>
            <consortium name="International Peach Genome Initiative"/>
            <person name="Verde I."/>
            <person name="Abbott A.G."/>
            <person name="Scalabrin S."/>
            <person name="Jung S."/>
            <person name="Shu S."/>
            <person name="Marroni F."/>
            <person name="Zhebentyayeva T."/>
            <person name="Dettori M.T."/>
            <person name="Grimwood J."/>
            <person name="Cattonaro F."/>
            <person name="Zuccolo A."/>
            <person name="Rossini L."/>
            <person name="Jenkins J."/>
            <person name="Vendramin E."/>
            <person name="Meisel L.A."/>
            <person name="Decroocq V."/>
            <person name="Sosinski B."/>
            <person name="Prochnik S."/>
            <person name="Mitros T."/>
            <person name="Policriti A."/>
            <person name="Cipriani G."/>
            <person name="Dondini L."/>
            <person name="Ficklin S."/>
            <person name="Goodstein D.M."/>
            <person name="Xuan P."/>
            <person name="Del Fabbro C."/>
            <person name="Aramini V."/>
            <person name="Copetti D."/>
            <person name="Gonzalez S."/>
            <person name="Horner D.S."/>
            <person name="Falchi R."/>
            <person name="Lucas S."/>
            <person name="Mica E."/>
            <person name="Maldonado J."/>
            <person name="Lazzari B."/>
            <person name="Bielenberg D."/>
            <person name="Pirona R."/>
            <person name="Miculan M."/>
            <person name="Barakat A."/>
            <person name="Testolin R."/>
            <person name="Stella A."/>
            <person name="Tartarini S."/>
            <person name="Tonutti P."/>
            <person name="Arus P."/>
            <person name="Orellana A."/>
            <person name="Wells C."/>
            <person name="Main D."/>
            <person name="Vizzotto G."/>
            <person name="Silva H."/>
            <person name="Salamini F."/>
            <person name="Schmutz J."/>
            <person name="Morgante M."/>
            <person name="Rokhsar D.S."/>
        </authorList>
    </citation>
    <scope>NUCLEOTIDE SEQUENCE [LARGE SCALE GENOMIC DNA]</scope>
    <source>
        <strain evidence="2">cv. Nemared</strain>
    </source>
</reference>
<accession>M5X6L2</accession>
<dbReference type="Gramene" id="ONI20622">
    <property type="protein sequence ID" value="ONI20622"/>
    <property type="gene ID" value="PRUPE_2G025900"/>
</dbReference>
<keyword evidence="2" id="KW-1185">Reference proteome</keyword>
<proteinExistence type="predicted"/>
<organism evidence="1 2">
    <name type="scientific">Prunus persica</name>
    <name type="common">Peach</name>
    <name type="synonym">Amygdalus persica</name>
    <dbReference type="NCBI Taxonomy" id="3760"/>
    <lineage>
        <taxon>Eukaryota</taxon>
        <taxon>Viridiplantae</taxon>
        <taxon>Streptophyta</taxon>
        <taxon>Embryophyta</taxon>
        <taxon>Tracheophyta</taxon>
        <taxon>Spermatophyta</taxon>
        <taxon>Magnoliopsida</taxon>
        <taxon>eudicotyledons</taxon>
        <taxon>Gunneridae</taxon>
        <taxon>Pentapetalae</taxon>
        <taxon>rosids</taxon>
        <taxon>fabids</taxon>
        <taxon>Rosales</taxon>
        <taxon>Rosaceae</taxon>
        <taxon>Amygdaloideae</taxon>
        <taxon>Amygdaleae</taxon>
        <taxon>Prunus</taxon>
    </lineage>
</organism>
<sequence length="85" mass="9930">MSFSFPFILLFLLFFHKVANFVKHALLSSIISLKLTAKLMQYHSLLRPSKISKQVTNFIELRELWKLATSWKGHQTSLMTSFHFG</sequence>
<dbReference type="AlphaFoldDB" id="M5X6L2"/>
<dbReference type="HOGENOM" id="CLU_2516873_0_0_1"/>
<protein>
    <submittedName>
        <fullName evidence="1">Uncharacterized protein</fullName>
    </submittedName>
</protein>
<gene>
    <name evidence="1" type="ORF">PRUPE_2G025900</name>
</gene>
<evidence type="ECO:0000313" key="1">
    <source>
        <dbReference type="EMBL" id="ONI20622.1"/>
    </source>
</evidence>
<name>M5X6L2_PRUPE</name>